<evidence type="ECO:0000313" key="2">
    <source>
        <dbReference type="Proteomes" id="UP001444661"/>
    </source>
</evidence>
<protein>
    <submittedName>
        <fullName evidence="1">Uncharacterized protein</fullName>
    </submittedName>
</protein>
<reference evidence="1 2" key="1">
    <citation type="submission" date="2023-01" db="EMBL/GenBank/DDBJ databases">
        <title>Analysis of 21 Apiospora genomes using comparative genomics revels a genus with tremendous synthesis potential of carbohydrate active enzymes and secondary metabolites.</title>
        <authorList>
            <person name="Sorensen T."/>
        </authorList>
    </citation>
    <scope>NUCLEOTIDE SEQUENCE [LARGE SCALE GENOMIC DNA]</scope>
    <source>
        <strain evidence="1 2">CBS 33761</strain>
    </source>
</reference>
<sequence length="268" mass="30528">MVALSEADDPDEFPIPGALADAIPDANRALKSISRLENPWWRRIWTVQEAVLPDDLTFQWGPLTLPWDVLDDATQTFFADEPRTAFVADHDEDDVWGSLIAHVAWIRNAKIRGDDEFRMSTPFQLIHRWRWREATNPLDKIYSVLGLFDRGSLPLTGVLIDTAATIGERQEIGEGRPLPLEETLQRWHKFAVLGQQQDVTVALSDMSINKEIPEKQLYPGGLYDRTEAFARLALGDVIRDSQQVPARNADEEDVKKVTSFLQREVEIR</sequence>
<dbReference type="EMBL" id="JAQQWK010000012">
    <property type="protein sequence ID" value="KAK8022599.1"/>
    <property type="molecule type" value="Genomic_DNA"/>
</dbReference>
<dbReference type="Proteomes" id="UP001444661">
    <property type="component" value="Unassembled WGS sequence"/>
</dbReference>
<evidence type="ECO:0000313" key="1">
    <source>
        <dbReference type="EMBL" id="KAK8022599.1"/>
    </source>
</evidence>
<accession>A0ABR1RXG7</accession>
<name>A0ABR1RXG7_9PEZI</name>
<organism evidence="1 2">
    <name type="scientific">Apiospora rasikravindrae</name>
    <dbReference type="NCBI Taxonomy" id="990691"/>
    <lineage>
        <taxon>Eukaryota</taxon>
        <taxon>Fungi</taxon>
        <taxon>Dikarya</taxon>
        <taxon>Ascomycota</taxon>
        <taxon>Pezizomycotina</taxon>
        <taxon>Sordariomycetes</taxon>
        <taxon>Xylariomycetidae</taxon>
        <taxon>Amphisphaeriales</taxon>
        <taxon>Apiosporaceae</taxon>
        <taxon>Apiospora</taxon>
    </lineage>
</organism>
<keyword evidence="2" id="KW-1185">Reference proteome</keyword>
<dbReference type="InterPro" id="IPR052895">
    <property type="entry name" value="HetReg/Transcr_Mod"/>
</dbReference>
<proteinExistence type="predicted"/>
<dbReference type="PANTHER" id="PTHR24148:SF73">
    <property type="entry name" value="HET DOMAIN PROTEIN (AFU_ORTHOLOGUE AFUA_8G01020)"/>
    <property type="match status" value="1"/>
</dbReference>
<gene>
    <name evidence="1" type="ORF">PG993_013366</name>
</gene>
<comment type="caution">
    <text evidence="1">The sequence shown here is derived from an EMBL/GenBank/DDBJ whole genome shotgun (WGS) entry which is preliminary data.</text>
</comment>
<dbReference type="PANTHER" id="PTHR24148">
    <property type="entry name" value="ANKYRIN REPEAT DOMAIN-CONTAINING PROTEIN 39 HOMOLOG-RELATED"/>
    <property type="match status" value="1"/>
</dbReference>